<organism evidence="1 2">
    <name type="scientific">Romanomermis culicivorax</name>
    <name type="common">Nematode worm</name>
    <dbReference type="NCBI Taxonomy" id="13658"/>
    <lineage>
        <taxon>Eukaryota</taxon>
        <taxon>Metazoa</taxon>
        <taxon>Ecdysozoa</taxon>
        <taxon>Nematoda</taxon>
        <taxon>Enoplea</taxon>
        <taxon>Dorylaimia</taxon>
        <taxon>Mermithida</taxon>
        <taxon>Mermithoidea</taxon>
        <taxon>Mermithidae</taxon>
        <taxon>Romanomermis</taxon>
    </lineage>
</organism>
<dbReference type="SUPFAM" id="SSF56672">
    <property type="entry name" value="DNA/RNA polymerases"/>
    <property type="match status" value="1"/>
</dbReference>
<dbReference type="AlphaFoldDB" id="A0A915I2C6"/>
<reference evidence="2" key="1">
    <citation type="submission" date="2022-11" db="UniProtKB">
        <authorList>
            <consortium name="WormBaseParasite"/>
        </authorList>
    </citation>
    <scope>IDENTIFICATION</scope>
</reference>
<sequence length="122" mass="14103">MKKPEIFLDLPIVVGLSVYNWAKVRMLEFFYDVLQKYFDPADYQCMETDTDSIYLAISAPNLLDIVKPHLKAEFLNNVYPKWFVTSPQQKRTPGLLKVEWSGTAMCCLWAKTYIGIGEGEKK</sequence>
<evidence type="ECO:0000313" key="1">
    <source>
        <dbReference type="Proteomes" id="UP000887565"/>
    </source>
</evidence>
<accession>A0A915I2C6</accession>
<dbReference type="InterPro" id="IPR043502">
    <property type="entry name" value="DNA/RNA_pol_sf"/>
</dbReference>
<dbReference type="PANTHER" id="PTHR33206">
    <property type="entry name" value="PROTEIN CBG10425"/>
    <property type="match status" value="1"/>
</dbReference>
<dbReference type="PANTHER" id="PTHR33206:SF1">
    <property type="entry name" value="DNA-DIRECTED DNA POLYMERASE"/>
    <property type="match status" value="1"/>
</dbReference>
<dbReference type="Proteomes" id="UP000887565">
    <property type="component" value="Unplaced"/>
</dbReference>
<proteinExistence type="predicted"/>
<dbReference type="WBParaSite" id="nRc.2.0.1.t07613-RA">
    <property type="protein sequence ID" value="nRc.2.0.1.t07613-RA"/>
    <property type="gene ID" value="nRc.2.0.1.g07613"/>
</dbReference>
<keyword evidence="1" id="KW-1185">Reference proteome</keyword>
<name>A0A915I2C6_ROMCU</name>
<evidence type="ECO:0000313" key="2">
    <source>
        <dbReference type="WBParaSite" id="nRc.2.0.1.t07613-RA"/>
    </source>
</evidence>
<protein>
    <submittedName>
        <fullName evidence="2">Uncharacterized protein</fullName>
    </submittedName>
</protein>
<dbReference type="OMA" id="WFPRTHT"/>